<feature type="domain" description="THAP-type" evidence="12">
    <location>
        <begin position="1"/>
        <end position="81"/>
    </location>
</feature>
<evidence type="ECO:0000313" key="15">
    <source>
        <dbReference type="RefSeq" id="XP_017768685.1"/>
    </source>
</evidence>
<keyword evidence="6 9" id="KW-0238">DNA-binding</keyword>
<evidence type="ECO:0000256" key="10">
    <source>
        <dbReference type="SAM" id="MobiDB-lite"/>
    </source>
</evidence>
<dbReference type="InterPro" id="IPR006612">
    <property type="entry name" value="THAP_Znf"/>
</dbReference>
<dbReference type="CDD" id="cd20386">
    <property type="entry name" value="Tudor_PHF20-like"/>
    <property type="match status" value="1"/>
</dbReference>
<evidence type="ECO:0000256" key="4">
    <source>
        <dbReference type="ARBA" id="ARBA00022771"/>
    </source>
</evidence>
<evidence type="ECO:0000256" key="2">
    <source>
        <dbReference type="ARBA" id="ARBA00022723"/>
    </source>
</evidence>
<dbReference type="SMART" id="SM00391">
    <property type="entry name" value="MBD"/>
    <property type="match status" value="1"/>
</dbReference>
<dbReference type="PROSITE" id="PS50950">
    <property type="entry name" value="ZF_THAP"/>
    <property type="match status" value="1"/>
</dbReference>
<name>A0ABM1M285_NICVS</name>
<dbReference type="SUPFAM" id="SSF63748">
    <property type="entry name" value="Tudor/PWWP/MBT"/>
    <property type="match status" value="2"/>
</dbReference>
<evidence type="ECO:0000256" key="8">
    <source>
        <dbReference type="PROSITE-ProRule" id="PRU00042"/>
    </source>
</evidence>
<feature type="compositionally biased region" description="Low complexity" evidence="10">
    <location>
        <begin position="469"/>
        <end position="505"/>
    </location>
</feature>
<proteinExistence type="predicted"/>
<dbReference type="PANTHER" id="PTHR15856:SF51">
    <property type="entry name" value="MBD-R2"/>
    <property type="match status" value="1"/>
</dbReference>
<dbReference type="CDD" id="cd20104">
    <property type="entry name" value="MBT_PHF20L1-like"/>
    <property type="match status" value="1"/>
</dbReference>
<dbReference type="Pfam" id="PF20826">
    <property type="entry name" value="PHD_5"/>
    <property type="match status" value="1"/>
</dbReference>
<evidence type="ECO:0000259" key="13">
    <source>
        <dbReference type="PROSITE" id="PS50982"/>
    </source>
</evidence>
<evidence type="ECO:0000256" key="1">
    <source>
        <dbReference type="ARBA" id="ARBA00004123"/>
    </source>
</evidence>
<dbReference type="GeneID" id="108556890"/>
<evidence type="ECO:0000313" key="14">
    <source>
        <dbReference type="Proteomes" id="UP000695000"/>
    </source>
</evidence>
<dbReference type="InterPro" id="IPR001739">
    <property type="entry name" value="Methyl_CpG_DNA-bd"/>
</dbReference>
<feature type="region of interest" description="Disordered" evidence="10">
    <location>
        <begin position="689"/>
        <end position="714"/>
    </location>
</feature>
<reference evidence="15" key="1">
    <citation type="submission" date="2025-08" db="UniProtKB">
        <authorList>
            <consortium name="RefSeq"/>
        </authorList>
    </citation>
    <scope>IDENTIFICATION</scope>
    <source>
        <tissue evidence="15">Whole Larva</tissue>
    </source>
</reference>
<accession>A0ABM1M285</accession>
<dbReference type="RefSeq" id="XP_017768685.1">
    <property type="nucleotide sequence ID" value="XM_017913196.1"/>
</dbReference>
<dbReference type="Gene3D" id="3.30.40.10">
    <property type="entry name" value="Zinc/RING finger domain, C3HC4 (zinc finger)"/>
    <property type="match status" value="1"/>
</dbReference>
<dbReference type="Pfam" id="PF01429">
    <property type="entry name" value="MBD"/>
    <property type="match status" value="1"/>
</dbReference>
<dbReference type="PROSITE" id="PS50157">
    <property type="entry name" value="ZINC_FINGER_C2H2_2"/>
    <property type="match status" value="1"/>
</dbReference>
<keyword evidence="3" id="KW-0677">Repeat</keyword>
<dbReference type="PROSITE" id="PS50982">
    <property type="entry name" value="MBD"/>
    <property type="match status" value="1"/>
</dbReference>
<keyword evidence="5" id="KW-0862">Zinc</keyword>
<comment type="subcellular location">
    <subcellularLocation>
        <location evidence="1">Nucleus</location>
    </subcellularLocation>
</comment>
<dbReference type="InterPro" id="IPR001965">
    <property type="entry name" value="Znf_PHD"/>
</dbReference>
<evidence type="ECO:0000259" key="12">
    <source>
        <dbReference type="PROSITE" id="PS50950"/>
    </source>
</evidence>
<dbReference type="InterPro" id="IPR043449">
    <property type="entry name" value="PHF20-like"/>
</dbReference>
<dbReference type="Gene3D" id="3.30.890.10">
    <property type="entry name" value="Methyl-cpg-binding Protein 2, Chain A"/>
    <property type="match status" value="1"/>
</dbReference>
<sequence>MGRKCSVKGCLSDSQRREDLGVTFHRVPLHPDIRPKWFLLCQIPEEKKVAYVCSRHFLRADFCNFKGKKYMLRQGALPSIFPWNKPKPKPIPLLVTKLLSEENESTSTEHTEDTNESIPEENKEVDLEKEEAEDMKPDASTAAETAKETNIMQTVEDTVEIKQEILNTNSAIEQKITVKTSTGSLTFAPNARIEALDFNQTWSPATIIEVDYVENEVLVHFDSYSNKYDEWIGINSSSIRALNDEPQTKAQVFNVSERCMACWNDGKKFSATITKKFDDNTYDVLFDDGYSRVLKGHKISKCLSQPLHQSPLFEPAKGTKEERRNRNRKINVANLFKKRTRTSSQESNEESLGAMDAREHDKNDMWIPSWSNGKPVGIESQLSMLDGFRPSVIVPDPKLPPKWEKHLVQRMYGMSAGKWTSIILSPDGKRLRFKADVVKYLEENPHLNLKETMFDFVISKKGKKRKLTDSSANSHSAASTTTTPTIASSHATTPSTAQTPASPKSPHTEETPEKIKKPLVQILYENGAYLCPIDGCGKNFRRENLALMHVKHYHPKYSKFLDSTPNVADLAYARTVGESLDRSPISEKSYKVTKSRISTPKIKQESLTDESVKDTEIIKLLTSKPFETAESVETSSNDSQVPPINGTPITNYQEIKLKDLLVKSDDIDCNKPAGAISGKTAGIKTLLPVKKEDPRKETPRRKRISESVDSPMMMMKEVKLEEPLEVHPSQQPPPPDNNIIIEGGEVIKIVRMKQEEIINCTCGITEEDGLMIQCELCLCWQHAYCNNIQKENEVPEKYICYICQHPVRQRTSKKYMHDQDWLKHGTLPSASYHCKDEESQKATFERLKTSHDLSGGLLELKDFMHSLKLKIKIAEIKNHPKLYLWSKPWDKLPLPEKDSAKIKDEKPAMDSESSMLMSLLKSPNKDDLKTDFPKIDLNSLIENNLEALQGIPQPEAAIESADCKINLLEHIAHCQNLIEERLNTFEKQINDLDPASINDNDTDYTRIRHTTNMLLKDLNTLKEFSQITTF</sequence>
<keyword evidence="2" id="KW-0479">Metal-binding</keyword>
<dbReference type="InterPro" id="IPR013087">
    <property type="entry name" value="Znf_C2H2_type"/>
</dbReference>
<dbReference type="SMART" id="SM00692">
    <property type="entry name" value="DM3"/>
    <property type="match status" value="1"/>
</dbReference>
<dbReference type="SMART" id="SM00249">
    <property type="entry name" value="PHD"/>
    <property type="match status" value="1"/>
</dbReference>
<gene>
    <name evidence="15" type="primary">LOC108556890</name>
</gene>
<keyword evidence="4 8" id="KW-0863">Zinc-finger</keyword>
<evidence type="ECO:0000256" key="7">
    <source>
        <dbReference type="ARBA" id="ARBA00023242"/>
    </source>
</evidence>
<keyword evidence="7" id="KW-0539">Nucleus</keyword>
<dbReference type="Proteomes" id="UP000695000">
    <property type="component" value="Unplaced"/>
</dbReference>
<dbReference type="InterPro" id="IPR016177">
    <property type="entry name" value="DNA-bd_dom_sf"/>
</dbReference>
<feature type="compositionally biased region" description="Basic and acidic residues" evidence="10">
    <location>
        <begin position="506"/>
        <end position="515"/>
    </location>
</feature>
<dbReference type="InterPro" id="IPR013083">
    <property type="entry name" value="Znf_RING/FYVE/PHD"/>
</dbReference>
<keyword evidence="14" id="KW-1185">Reference proteome</keyword>
<feature type="region of interest" description="Disordered" evidence="10">
    <location>
        <begin position="102"/>
        <end position="147"/>
    </location>
</feature>
<dbReference type="PROSITE" id="PS00028">
    <property type="entry name" value="ZINC_FINGER_C2H2_1"/>
    <property type="match status" value="1"/>
</dbReference>
<evidence type="ECO:0000256" key="3">
    <source>
        <dbReference type="ARBA" id="ARBA00022737"/>
    </source>
</evidence>
<evidence type="ECO:0000256" key="5">
    <source>
        <dbReference type="ARBA" id="ARBA00022833"/>
    </source>
</evidence>
<dbReference type="PROSITE" id="PS01359">
    <property type="entry name" value="ZF_PHD_1"/>
    <property type="match status" value="1"/>
</dbReference>
<dbReference type="SUPFAM" id="SSF57903">
    <property type="entry name" value="FYVE/PHD zinc finger"/>
    <property type="match status" value="1"/>
</dbReference>
<evidence type="ECO:0000259" key="11">
    <source>
        <dbReference type="PROSITE" id="PS50157"/>
    </source>
</evidence>
<dbReference type="PANTHER" id="PTHR15856">
    <property type="entry name" value="PHD FINGER PROTEIN 20-RELATED"/>
    <property type="match status" value="1"/>
</dbReference>
<feature type="region of interest" description="Disordered" evidence="10">
    <location>
        <begin position="465"/>
        <end position="515"/>
    </location>
</feature>
<organism evidence="14 15">
    <name type="scientific">Nicrophorus vespilloides</name>
    <name type="common">Boreal carrion beetle</name>
    <dbReference type="NCBI Taxonomy" id="110193"/>
    <lineage>
        <taxon>Eukaryota</taxon>
        <taxon>Metazoa</taxon>
        <taxon>Ecdysozoa</taxon>
        <taxon>Arthropoda</taxon>
        <taxon>Hexapoda</taxon>
        <taxon>Insecta</taxon>
        <taxon>Pterygota</taxon>
        <taxon>Neoptera</taxon>
        <taxon>Endopterygota</taxon>
        <taxon>Coleoptera</taxon>
        <taxon>Polyphaga</taxon>
        <taxon>Staphyliniformia</taxon>
        <taxon>Silphidae</taxon>
        <taxon>Nicrophorinae</taxon>
        <taxon>Nicrophorus</taxon>
    </lineage>
</organism>
<feature type="domain" description="MBD" evidence="13">
    <location>
        <begin position="389"/>
        <end position="461"/>
    </location>
</feature>
<evidence type="ECO:0000256" key="9">
    <source>
        <dbReference type="PROSITE-ProRule" id="PRU00309"/>
    </source>
</evidence>
<dbReference type="Pfam" id="PF05485">
    <property type="entry name" value="THAP"/>
    <property type="match status" value="1"/>
</dbReference>
<dbReference type="CDD" id="cd01396">
    <property type="entry name" value="MeCP2_MBD"/>
    <property type="match status" value="1"/>
</dbReference>
<feature type="domain" description="C2H2-type" evidence="11">
    <location>
        <begin position="529"/>
        <end position="554"/>
    </location>
</feature>
<dbReference type="SUPFAM" id="SSF57716">
    <property type="entry name" value="Glucocorticoid receptor-like (DNA-binding domain)"/>
    <property type="match status" value="1"/>
</dbReference>
<protein>
    <submittedName>
        <fullName evidence="15">Uncharacterized protein LOC108556890</fullName>
    </submittedName>
</protein>
<dbReference type="InterPro" id="IPR011011">
    <property type="entry name" value="Znf_FYVE_PHD"/>
</dbReference>
<evidence type="ECO:0000256" key="6">
    <source>
        <dbReference type="ARBA" id="ARBA00023125"/>
    </source>
</evidence>
<dbReference type="InterPro" id="IPR019786">
    <property type="entry name" value="Zinc_finger_PHD-type_CS"/>
</dbReference>
<dbReference type="SUPFAM" id="SSF54171">
    <property type="entry name" value="DNA-binding domain"/>
    <property type="match status" value="1"/>
</dbReference>
<dbReference type="SMART" id="SM00980">
    <property type="entry name" value="THAP"/>
    <property type="match status" value="1"/>
</dbReference>
<dbReference type="Gene3D" id="2.30.30.140">
    <property type="match status" value="2"/>
</dbReference>